<dbReference type="InterPro" id="IPR032675">
    <property type="entry name" value="LRR_dom_sf"/>
</dbReference>
<dbReference type="SUPFAM" id="SSF52047">
    <property type="entry name" value="RNI-like"/>
    <property type="match status" value="1"/>
</dbReference>
<comment type="caution">
    <text evidence="2">The sequence shown here is derived from an EMBL/GenBank/DDBJ whole genome shotgun (WGS) entry which is preliminary data.</text>
</comment>
<gene>
    <name evidence="2" type="ORF">FGG08_002577</name>
</gene>
<name>A0A9P8I8Z8_9PEZI</name>
<proteinExistence type="predicted"/>
<feature type="compositionally biased region" description="Acidic residues" evidence="1">
    <location>
        <begin position="241"/>
        <end position="250"/>
    </location>
</feature>
<organism evidence="2 3">
    <name type="scientific">Glutinoglossum americanum</name>
    <dbReference type="NCBI Taxonomy" id="1670608"/>
    <lineage>
        <taxon>Eukaryota</taxon>
        <taxon>Fungi</taxon>
        <taxon>Dikarya</taxon>
        <taxon>Ascomycota</taxon>
        <taxon>Pezizomycotina</taxon>
        <taxon>Geoglossomycetes</taxon>
        <taxon>Geoglossales</taxon>
        <taxon>Geoglossaceae</taxon>
        <taxon>Glutinoglossum</taxon>
    </lineage>
</organism>
<evidence type="ECO:0000313" key="2">
    <source>
        <dbReference type="EMBL" id="KAH0543064.1"/>
    </source>
</evidence>
<dbReference type="Gene3D" id="3.80.10.10">
    <property type="entry name" value="Ribonuclease Inhibitor"/>
    <property type="match status" value="1"/>
</dbReference>
<dbReference type="OrthoDB" id="2125396at2759"/>
<reference evidence="2" key="1">
    <citation type="submission" date="2021-03" db="EMBL/GenBank/DDBJ databases">
        <title>Comparative genomics and phylogenomic investigation of the class Geoglossomycetes provide insights into ecological specialization and systematics.</title>
        <authorList>
            <person name="Melie T."/>
            <person name="Pirro S."/>
            <person name="Miller A.N."/>
            <person name="Quandt A."/>
        </authorList>
    </citation>
    <scope>NUCLEOTIDE SEQUENCE</scope>
    <source>
        <strain evidence="2">GBOQ0MN5Z8</strain>
    </source>
</reference>
<dbReference type="Proteomes" id="UP000698800">
    <property type="component" value="Unassembled WGS sequence"/>
</dbReference>
<keyword evidence="3" id="KW-1185">Reference proteome</keyword>
<accession>A0A9P8I8Z8</accession>
<evidence type="ECO:0000313" key="3">
    <source>
        <dbReference type="Proteomes" id="UP000698800"/>
    </source>
</evidence>
<dbReference type="EMBL" id="JAGHQL010000040">
    <property type="protein sequence ID" value="KAH0543064.1"/>
    <property type="molecule type" value="Genomic_DNA"/>
</dbReference>
<protein>
    <recommendedName>
        <fullName evidence="4">F-box protein</fullName>
    </recommendedName>
</protein>
<evidence type="ECO:0000256" key="1">
    <source>
        <dbReference type="SAM" id="MobiDB-lite"/>
    </source>
</evidence>
<evidence type="ECO:0008006" key="4">
    <source>
        <dbReference type="Google" id="ProtNLM"/>
    </source>
</evidence>
<feature type="region of interest" description="Disordered" evidence="1">
    <location>
        <begin position="225"/>
        <end position="259"/>
    </location>
</feature>
<dbReference type="AlphaFoldDB" id="A0A9P8I8Z8"/>
<sequence>MLYLSLISESIALSDLFNAIKSLTRLQTLYFPRSSNYNRGFSVNTFTWPPNLRVLTLAGGVSDNFLLSANNIPTSLGTMAIEYCPFAKAGSIRNLLAKLAPQLTNLKISYHIPTLSYDALDRLLLICPHIRTLTVAVDYISSRFFDEDNAPKPSHPLYLLSLESSGNLGVEQKVGPNDIYIAVCEGGLANLRQVRVSERLGWTSAEMRDDVKDLVDLLEGKEEEDYQAKDGLSPSEYLDSGLEDEASEEMTEWKKARSASHTVKAGVWIFTS</sequence>